<dbReference type="RefSeq" id="XP_046009071.1">
    <property type="nucleotide sequence ID" value="XM_046159149.1"/>
</dbReference>
<dbReference type="InterPro" id="IPR051540">
    <property type="entry name" value="S-2-haloacid_dehalogenase"/>
</dbReference>
<keyword evidence="4" id="KW-1185">Reference proteome</keyword>
<dbReference type="InterPro" id="IPR023214">
    <property type="entry name" value="HAD_sf"/>
</dbReference>
<dbReference type="Pfam" id="PF00702">
    <property type="entry name" value="Hydrolase"/>
    <property type="match status" value="1"/>
</dbReference>
<comment type="caution">
    <text evidence="3">The sequence shown here is derived from an EMBL/GenBank/DDBJ whole genome shotgun (WGS) entry which is preliminary data.</text>
</comment>
<accession>A0A9P9BJR6</accession>
<gene>
    <name evidence="3" type="ORF">B0I36DRAFT_365510</name>
</gene>
<dbReference type="AlphaFoldDB" id="A0A9P9BJR6"/>
<dbReference type="GO" id="GO:0016787">
    <property type="term" value="F:hydrolase activity"/>
    <property type="evidence" value="ECO:0007669"/>
    <property type="project" value="UniProtKB-KW"/>
</dbReference>
<sequence length="365" mass="37965">MPSPSDSAAGAAPQAPAGLSQVRALTFDVFGTVVDWRTTVVRELTQAARDKLATLSSSSSSAGTVAAATAATAATIIPDGGSSGGRYKSRLEALTDQDWAAFAQEWRNSYGVFTRSFVPGVTPWKDIDAHHRDSLVELLVAWGLGGDGDDDDDDDKNNSTSAGTPAASTVYTSAELEHLSRVWHRLDPWPDSAAGLHALGGGFITATLSNGTRELLQDLDAHGGLGFREIISTADFGAYKPHPSTYLGAVKKLVGSGGGGGVAKGEEEEGKGEGGDRGDPGQVAMVAAHLGDLAAARSHGLRTIYVERPREEAWAAGEERYQDARRWVDIWVAEGEGGFLEVARRLGVPVSSAVVAAAAAGPSPS</sequence>
<dbReference type="EMBL" id="JAGTJQ010000008">
    <property type="protein sequence ID" value="KAH7025854.1"/>
    <property type="molecule type" value="Genomic_DNA"/>
</dbReference>
<dbReference type="Gene3D" id="3.40.50.1000">
    <property type="entry name" value="HAD superfamily/HAD-like"/>
    <property type="match status" value="1"/>
</dbReference>
<dbReference type="PANTHER" id="PTHR43316">
    <property type="entry name" value="HYDROLASE, HALOACID DELAHOGENASE-RELATED"/>
    <property type="match status" value="1"/>
</dbReference>
<protein>
    <submittedName>
        <fullName evidence="3">HAD-like domain-containing protein</fullName>
    </submittedName>
</protein>
<proteinExistence type="predicted"/>
<keyword evidence="1" id="KW-0378">Hydrolase</keyword>
<feature type="region of interest" description="Disordered" evidence="2">
    <location>
        <begin position="258"/>
        <end position="280"/>
    </location>
</feature>
<reference evidence="3" key="1">
    <citation type="journal article" date="2021" name="Nat. Commun.">
        <title>Genetic determinants of endophytism in the Arabidopsis root mycobiome.</title>
        <authorList>
            <person name="Mesny F."/>
            <person name="Miyauchi S."/>
            <person name="Thiergart T."/>
            <person name="Pickel B."/>
            <person name="Atanasova L."/>
            <person name="Karlsson M."/>
            <person name="Huettel B."/>
            <person name="Barry K.W."/>
            <person name="Haridas S."/>
            <person name="Chen C."/>
            <person name="Bauer D."/>
            <person name="Andreopoulos W."/>
            <person name="Pangilinan J."/>
            <person name="LaButti K."/>
            <person name="Riley R."/>
            <person name="Lipzen A."/>
            <person name="Clum A."/>
            <person name="Drula E."/>
            <person name="Henrissat B."/>
            <person name="Kohler A."/>
            <person name="Grigoriev I.V."/>
            <person name="Martin F.M."/>
            <person name="Hacquard S."/>
        </authorList>
    </citation>
    <scope>NUCLEOTIDE SEQUENCE</scope>
    <source>
        <strain evidence="3">MPI-CAGE-CH-0230</strain>
    </source>
</reference>
<dbReference type="InterPro" id="IPR023198">
    <property type="entry name" value="PGP-like_dom2"/>
</dbReference>
<dbReference type="SUPFAM" id="SSF56784">
    <property type="entry name" value="HAD-like"/>
    <property type="match status" value="1"/>
</dbReference>
<organism evidence="3 4">
    <name type="scientific">Microdochium trichocladiopsis</name>
    <dbReference type="NCBI Taxonomy" id="1682393"/>
    <lineage>
        <taxon>Eukaryota</taxon>
        <taxon>Fungi</taxon>
        <taxon>Dikarya</taxon>
        <taxon>Ascomycota</taxon>
        <taxon>Pezizomycotina</taxon>
        <taxon>Sordariomycetes</taxon>
        <taxon>Xylariomycetidae</taxon>
        <taxon>Xylariales</taxon>
        <taxon>Microdochiaceae</taxon>
        <taxon>Microdochium</taxon>
    </lineage>
</organism>
<evidence type="ECO:0000256" key="2">
    <source>
        <dbReference type="SAM" id="MobiDB-lite"/>
    </source>
</evidence>
<evidence type="ECO:0000313" key="4">
    <source>
        <dbReference type="Proteomes" id="UP000756346"/>
    </source>
</evidence>
<dbReference type="Proteomes" id="UP000756346">
    <property type="component" value="Unassembled WGS sequence"/>
</dbReference>
<dbReference type="PANTHER" id="PTHR43316:SF3">
    <property type="entry name" value="HALOACID DEHALOGENASE, TYPE II (AFU_ORTHOLOGUE AFUA_2G07750)-RELATED"/>
    <property type="match status" value="1"/>
</dbReference>
<dbReference type="Gene3D" id="1.10.150.240">
    <property type="entry name" value="Putative phosphatase, domain 2"/>
    <property type="match status" value="1"/>
</dbReference>
<dbReference type="InterPro" id="IPR036412">
    <property type="entry name" value="HAD-like_sf"/>
</dbReference>
<name>A0A9P9BJR6_9PEZI</name>
<dbReference type="OrthoDB" id="40579at2759"/>
<evidence type="ECO:0000256" key="1">
    <source>
        <dbReference type="ARBA" id="ARBA00022801"/>
    </source>
</evidence>
<evidence type="ECO:0000313" key="3">
    <source>
        <dbReference type="EMBL" id="KAH7025854.1"/>
    </source>
</evidence>
<dbReference type="GeneID" id="70188695"/>